<accession>E4XJY4</accession>
<sequence length="960" mass="109908">MTENSVAQFSRLARELLNIRSEEWNTTRISNKNRLSSYLFFLRNRGHDLLRKVVEEHEPVNDPEFIDLILHTVVCLCRLPAQNLPLIEQKLDRRNRTVSKSQRKKESKKVKCEKRPMIKPLHRVLQSALTDEDKDHDYSVILANSTAIIHRVSYPGILYLRPITDLLRNFAAAHGDRVKIAFLIALINNLREQITCDRVVIEDGSQTVKMMMEIITLAKLLLLDGEDSLGLNVILILINILRRVQLDHLFSASWSYMLNLKLLELTPLSNFTNIPVLKDVLEQIHSAELVLRRRINSILSGNNCASAVFPIQHWNGEQAEKQFSLALQTKELTSDQSSEICLFAKFTKAMLVLINICSADLLDVIKNLLSQSYNCCCVPLADIFSKINEQRFSFLPYLLARCEQPKCPRCVTRDCKIWAPLSHYSFSKINSEDERINYFATIHHLTSVLPKNANRLLLDNLLLPILSQNLDQLGRSSDNESKLHKILDSIGNTLSSITFAPLGLFKTFLKMLKKIDVDGTKMVLPIITSSMKVSTSNQVESLEQQKLAKEIILIFCRSTKAVLIDDVGNIKMENDQPILEPSEAILTTDCLFYLTQLYEGIAHSDLLRKAVFKNLRLKEVIKNLLGQSICLVGDPSIVINAASDSSYISIPKHNTMPLTTRIEIFSVLLGLYTFFTSHCPLQWPDYESAFLPEIASDFVSKTSHLKMQVIPCLTKVLEASLEPRLKTTKISPRKNHRRNRSILLDVSAFENSSEAPLVRNPPPESSPSKNTRKVIFPCVIKIVFTIFGLFWEDTTSTEELPGLVPLLEMTLSLLNSQKNVEICAKHNVVLLVLEKFNFLLDTEENKQITKLILELFSKSSRHYVSPAALQLVLQQTHSSSSSHHRHHCLSQRSFRDDIKSIRFNANSNYYRQNLQQPVRYQWNIRLEQLSMESRNYTSRNERLFQKERADLVDFLFLDFR</sequence>
<proteinExistence type="predicted"/>
<dbReference type="EMBL" id="FN653063">
    <property type="protein sequence ID" value="CBY24868.1"/>
    <property type="molecule type" value="Genomic_DNA"/>
</dbReference>
<dbReference type="InParanoid" id="E4XJY4"/>
<dbReference type="Proteomes" id="UP000001307">
    <property type="component" value="Unassembled WGS sequence"/>
</dbReference>
<dbReference type="AlphaFoldDB" id="E4XJY4"/>
<protein>
    <submittedName>
        <fullName evidence="1">Uncharacterized protein</fullName>
    </submittedName>
</protein>
<gene>
    <name evidence="1" type="ORF">GSOID_T00013042001</name>
</gene>
<organism evidence="1">
    <name type="scientific">Oikopleura dioica</name>
    <name type="common">Tunicate</name>
    <dbReference type="NCBI Taxonomy" id="34765"/>
    <lineage>
        <taxon>Eukaryota</taxon>
        <taxon>Metazoa</taxon>
        <taxon>Chordata</taxon>
        <taxon>Tunicata</taxon>
        <taxon>Appendicularia</taxon>
        <taxon>Copelata</taxon>
        <taxon>Oikopleuridae</taxon>
        <taxon>Oikopleura</taxon>
    </lineage>
</organism>
<evidence type="ECO:0000313" key="2">
    <source>
        <dbReference type="Proteomes" id="UP000001307"/>
    </source>
</evidence>
<keyword evidence="2" id="KW-1185">Reference proteome</keyword>
<evidence type="ECO:0000313" key="1">
    <source>
        <dbReference type="EMBL" id="CBY24868.1"/>
    </source>
</evidence>
<name>E4XJY4_OIKDI</name>
<reference evidence="1" key="1">
    <citation type="journal article" date="2010" name="Science">
        <title>Plasticity of animal genome architecture unmasked by rapid evolution of a pelagic tunicate.</title>
        <authorList>
            <person name="Denoeud F."/>
            <person name="Henriet S."/>
            <person name="Mungpakdee S."/>
            <person name="Aury J.M."/>
            <person name="Da Silva C."/>
            <person name="Brinkmann H."/>
            <person name="Mikhaleva J."/>
            <person name="Olsen L.C."/>
            <person name="Jubin C."/>
            <person name="Canestro C."/>
            <person name="Bouquet J.M."/>
            <person name="Danks G."/>
            <person name="Poulain J."/>
            <person name="Campsteijn C."/>
            <person name="Adamski M."/>
            <person name="Cross I."/>
            <person name="Yadetie F."/>
            <person name="Muffato M."/>
            <person name="Louis A."/>
            <person name="Butcher S."/>
            <person name="Tsagkogeorga G."/>
            <person name="Konrad A."/>
            <person name="Singh S."/>
            <person name="Jensen M.F."/>
            <person name="Cong E.H."/>
            <person name="Eikeseth-Otteraa H."/>
            <person name="Noel B."/>
            <person name="Anthouard V."/>
            <person name="Porcel B.M."/>
            <person name="Kachouri-Lafond R."/>
            <person name="Nishino A."/>
            <person name="Ugolini M."/>
            <person name="Chourrout P."/>
            <person name="Nishida H."/>
            <person name="Aasland R."/>
            <person name="Huzurbazar S."/>
            <person name="Westhof E."/>
            <person name="Delsuc F."/>
            <person name="Lehrach H."/>
            <person name="Reinhardt R."/>
            <person name="Weissenbach J."/>
            <person name="Roy S.W."/>
            <person name="Artiguenave F."/>
            <person name="Postlethwait J.H."/>
            <person name="Manak J.R."/>
            <person name="Thompson E.M."/>
            <person name="Jaillon O."/>
            <person name="Du Pasquier L."/>
            <person name="Boudinot P."/>
            <person name="Liberles D.A."/>
            <person name="Volff J.N."/>
            <person name="Philippe H."/>
            <person name="Lenhard B."/>
            <person name="Roest Crollius H."/>
            <person name="Wincker P."/>
            <person name="Chourrout D."/>
        </authorList>
    </citation>
    <scope>NUCLEOTIDE SEQUENCE [LARGE SCALE GENOMIC DNA]</scope>
</reference>